<keyword evidence="1" id="KW-1133">Transmembrane helix</keyword>
<organism evidence="2 3">
    <name type="scientific">Kribbella rubisoli</name>
    <dbReference type="NCBI Taxonomy" id="3075929"/>
    <lineage>
        <taxon>Bacteria</taxon>
        <taxon>Bacillati</taxon>
        <taxon>Actinomycetota</taxon>
        <taxon>Actinomycetes</taxon>
        <taxon>Propionibacteriales</taxon>
        <taxon>Kribbellaceae</taxon>
        <taxon>Kribbella</taxon>
    </lineage>
</organism>
<accession>A0A4Q7WPV8</accession>
<feature type="transmembrane region" description="Helical" evidence="1">
    <location>
        <begin position="35"/>
        <end position="54"/>
    </location>
</feature>
<comment type="caution">
    <text evidence="2">The sequence shown here is derived from an EMBL/GenBank/DDBJ whole genome shotgun (WGS) entry which is preliminary data.</text>
</comment>
<evidence type="ECO:0000313" key="3">
    <source>
        <dbReference type="Proteomes" id="UP000292027"/>
    </source>
</evidence>
<evidence type="ECO:0000256" key="1">
    <source>
        <dbReference type="SAM" id="Phobius"/>
    </source>
</evidence>
<evidence type="ECO:0000313" key="2">
    <source>
        <dbReference type="EMBL" id="RZU11239.1"/>
    </source>
</evidence>
<keyword evidence="1" id="KW-0812">Transmembrane</keyword>
<gene>
    <name evidence="2" type="ORF">EV645_6399</name>
</gene>
<feature type="transmembrane region" description="Helical" evidence="1">
    <location>
        <begin position="66"/>
        <end position="84"/>
    </location>
</feature>
<reference evidence="2 3" key="1">
    <citation type="journal article" date="2015" name="Stand. Genomic Sci.">
        <title>Genomic Encyclopedia of Bacterial and Archaeal Type Strains, Phase III: the genomes of soil and plant-associated and newly described type strains.</title>
        <authorList>
            <person name="Whitman W.B."/>
            <person name="Woyke T."/>
            <person name="Klenk H.P."/>
            <person name="Zhou Y."/>
            <person name="Lilburn T.G."/>
            <person name="Beck B.J."/>
            <person name="De Vos P."/>
            <person name="Vandamme P."/>
            <person name="Eisen J.A."/>
            <person name="Garrity G."/>
            <person name="Hugenholtz P."/>
            <person name="Kyrpides N.C."/>
        </authorList>
    </citation>
    <scope>NUCLEOTIDE SEQUENCE [LARGE SCALE GENOMIC DNA]</scope>
    <source>
        <strain evidence="2 3">VKM Ac-2540</strain>
    </source>
</reference>
<dbReference type="EMBL" id="SHKR01000015">
    <property type="protein sequence ID" value="RZU11239.1"/>
    <property type="molecule type" value="Genomic_DNA"/>
</dbReference>
<sequence length="99" mass="11077">MGCFFALLAGVFPRLALLFVWVARPKLVDAAFDSWFWPLLGIIFLPFATLMYVVLYTGGGLTGFDWFWVVFAGFLDIVHWGAGWTQRRQAPGYPGGVQA</sequence>
<dbReference type="RefSeq" id="WP_198681980.1">
    <property type="nucleotide sequence ID" value="NZ_SHKR01000015.1"/>
</dbReference>
<dbReference type="Proteomes" id="UP000292027">
    <property type="component" value="Unassembled WGS sequence"/>
</dbReference>
<feature type="transmembrane region" description="Helical" evidence="1">
    <location>
        <begin position="6"/>
        <end position="23"/>
    </location>
</feature>
<dbReference type="AlphaFoldDB" id="A0A4Q7WPV8"/>
<name>A0A4Q7WPV8_9ACTN</name>
<proteinExistence type="predicted"/>
<keyword evidence="3" id="KW-1185">Reference proteome</keyword>
<protein>
    <submittedName>
        <fullName evidence="2">Uncharacterized protein</fullName>
    </submittedName>
</protein>
<keyword evidence="1" id="KW-0472">Membrane</keyword>